<organism evidence="4 5">
    <name type="scientific">Bifidobacterium vansinderenii</name>
    <dbReference type="NCBI Taxonomy" id="1984871"/>
    <lineage>
        <taxon>Bacteria</taxon>
        <taxon>Bacillati</taxon>
        <taxon>Actinomycetota</taxon>
        <taxon>Actinomycetes</taxon>
        <taxon>Bifidobacteriales</taxon>
        <taxon>Bifidobacteriaceae</taxon>
        <taxon>Bifidobacterium</taxon>
    </lineage>
</organism>
<evidence type="ECO:0000259" key="3">
    <source>
        <dbReference type="Pfam" id="PF20434"/>
    </source>
</evidence>
<accession>A0A229VX08</accession>
<evidence type="ECO:0000313" key="4">
    <source>
        <dbReference type="EMBL" id="OXN00158.1"/>
    </source>
</evidence>
<dbReference type="OrthoDB" id="9803828at2"/>
<reference evidence="4 5" key="1">
    <citation type="submission" date="2017-05" db="EMBL/GenBank/DDBJ databases">
        <title>Bifidobacterium vansinderenii sp. nov.</title>
        <authorList>
            <person name="Lugli G.A."/>
            <person name="Duranti S."/>
            <person name="Mangifesta M."/>
        </authorList>
    </citation>
    <scope>NUCLEOTIDE SEQUENCE [LARGE SCALE GENOMIC DNA]</scope>
    <source>
        <strain evidence="4 5">Tam10B</strain>
    </source>
</reference>
<keyword evidence="5" id="KW-1185">Reference proteome</keyword>
<dbReference type="AlphaFoldDB" id="A0A229VX08"/>
<dbReference type="InterPro" id="IPR050300">
    <property type="entry name" value="GDXG_lipolytic_enzyme"/>
</dbReference>
<comment type="caution">
    <text evidence="4">The sequence shown here is derived from an EMBL/GenBank/DDBJ whole genome shotgun (WGS) entry which is preliminary data.</text>
</comment>
<evidence type="ECO:0000256" key="2">
    <source>
        <dbReference type="SAM" id="MobiDB-lite"/>
    </source>
</evidence>
<keyword evidence="1" id="KW-0378">Hydrolase</keyword>
<dbReference type="InterPro" id="IPR049492">
    <property type="entry name" value="BD-FAE-like_dom"/>
</dbReference>
<evidence type="ECO:0000313" key="5">
    <source>
        <dbReference type="Proteomes" id="UP000215433"/>
    </source>
</evidence>
<dbReference type="InterPro" id="IPR029058">
    <property type="entry name" value="AB_hydrolase_fold"/>
</dbReference>
<dbReference type="Proteomes" id="UP000215433">
    <property type="component" value="Unassembled WGS sequence"/>
</dbReference>
<dbReference type="GO" id="GO:0016787">
    <property type="term" value="F:hydrolase activity"/>
    <property type="evidence" value="ECO:0007669"/>
    <property type="project" value="UniProtKB-KW"/>
</dbReference>
<feature type="region of interest" description="Disordered" evidence="2">
    <location>
        <begin position="1"/>
        <end position="26"/>
    </location>
</feature>
<feature type="domain" description="BD-FAE-like" evidence="3">
    <location>
        <begin position="58"/>
        <end position="151"/>
    </location>
</feature>
<dbReference type="PANTHER" id="PTHR48081:SF6">
    <property type="entry name" value="PEPTIDASE S9 PROLYL OLIGOPEPTIDASE CATALYTIC DOMAIN-CONTAINING PROTEIN"/>
    <property type="match status" value="1"/>
</dbReference>
<protein>
    <submittedName>
        <fullName evidence="4">Esterase</fullName>
    </submittedName>
</protein>
<gene>
    <name evidence="4" type="ORF">Tam10B_1632</name>
</gene>
<dbReference type="SUPFAM" id="SSF53474">
    <property type="entry name" value="alpha/beta-Hydrolases"/>
    <property type="match status" value="1"/>
</dbReference>
<name>A0A229VX08_9BIFI</name>
<feature type="compositionally biased region" description="Low complexity" evidence="2">
    <location>
        <begin position="1"/>
        <end position="15"/>
    </location>
</feature>
<dbReference type="PANTHER" id="PTHR48081">
    <property type="entry name" value="AB HYDROLASE SUPERFAMILY PROTEIN C4A8.06C"/>
    <property type="match status" value="1"/>
</dbReference>
<evidence type="ECO:0000256" key="1">
    <source>
        <dbReference type="ARBA" id="ARBA00022801"/>
    </source>
</evidence>
<sequence length="381" mass="41063">MNQQNPNAQQDPNVQSPRISQTPQTRLQSQTITLNEDRNVTLSAYLQGVGGQFHIDRRPAVIVIPGGGYQYCAEPEAEPVALAFMRAGYHAFVLRYSVAEHAGWPNQLDDYEQAMSLIRAHADDWGIIPDRIAVCGFSAGGHLAGCAATMSSPATRPNAAILGYPALLASSIRGCDPAAPDVVDAVDVTTCPCFVFGTRDDALISVTNLVCMIEALADNGISFESHIYAFGPHGFGSASPSVTDVSKLSGRARRWLDDAIDWLSEIFGTLTLNGMTEPRCLPHVSADYEPTFSLDCTFGYLRQNEQVAGVMKPFLDWFDEHYLDVAASIGPAMLHMATTQGKPGFYALGDARTMHEILANTPFDSGYAADLAAALAAIDKQ</sequence>
<dbReference type="RefSeq" id="WP_093960773.1">
    <property type="nucleotide sequence ID" value="NZ_NEWD01000021.1"/>
</dbReference>
<dbReference type="Gene3D" id="3.40.50.1820">
    <property type="entry name" value="alpha/beta hydrolase"/>
    <property type="match status" value="1"/>
</dbReference>
<proteinExistence type="predicted"/>
<feature type="compositionally biased region" description="Polar residues" evidence="2">
    <location>
        <begin position="16"/>
        <end position="26"/>
    </location>
</feature>
<dbReference type="EMBL" id="NEWD01000021">
    <property type="protein sequence ID" value="OXN00158.1"/>
    <property type="molecule type" value="Genomic_DNA"/>
</dbReference>
<dbReference type="Pfam" id="PF20434">
    <property type="entry name" value="BD-FAE"/>
    <property type="match status" value="1"/>
</dbReference>